<proteinExistence type="inferred from homology"/>
<comment type="subcellular location">
    <subcellularLocation>
        <location evidence="6">Cell membrane</location>
        <topology evidence="6">Multi-pass membrane protein</topology>
    </subcellularLocation>
    <subcellularLocation>
        <location evidence="1">Membrane</location>
        <topology evidence="1">Multi-pass membrane protein</topology>
    </subcellularLocation>
</comment>
<evidence type="ECO:0000256" key="3">
    <source>
        <dbReference type="ARBA" id="ARBA00022692"/>
    </source>
</evidence>
<gene>
    <name evidence="8" type="primary">LOC103610488</name>
</gene>
<dbReference type="PANTHER" id="PTHR12385:SF56">
    <property type="entry name" value="CHOLINE TRANSPORTER-LIKE PROTEIN 1"/>
    <property type="match status" value="1"/>
</dbReference>
<comment type="similarity">
    <text evidence="2 6">Belongs to the CTL (choline transporter-like) family.</text>
</comment>
<evidence type="ECO:0000256" key="4">
    <source>
        <dbReference type="ARBA" id="ARBA00022989"/>
    </source>
</evidence>
<accession>A0ABM0SJ28</accession>
<evidence type="ECO:0000256" key="6">
    <source>
        <dbReference type="RuleBase" id="RU368066"/>
    </source>
</evidence>
<dbReference type="RefSeq" id="XP_008592869.1">
    <property type="nucleotide sequence ID" value="XM_008594647.1"/>
</dbReference>
<name>A0ABM0SJ28_GALVR</name>
<keyword evidence="7" id="KW-1185">Reference proteome</keyword>
<dbReference type="InterPro" id="IPR007603">
    <property type="entry name" value="Choline_transptr-like"/>
</dbReference>
<evidence type="ECO:0000256" key="2">
    <source>
        <dbReference type="ARBA" id="ARBA00007168"/>
    </source>
</evidence>
<evidence type="ECO:0000313" key="8">
    <source>
        <dbReference type="RefSeq" id="XP_008592869.1"/>
    </source>
</evidence>
<dbReference type="PANTHER" id="PTHR12385">
    <property type="entry name" value="CHOLINE TRANSPORTER-LIKE (SLC FAMILY 44)"/>
    <property type="match status" value="1"/>
</dbReference>
<protein>
    <recommendedName>
        <fullName evidence="6">Choline transporter-like protein</fullName>
    </recommendedName>
</protein>
<dbReference type="GeneID" id="103610488"/>
<comment type="caution">
    <text evidence="6">Lacks conserved residue(s) required for the propagation of feature annotation.</text>
</comment>
<comment type="function">
    <text evidence="6">Choline transporter.</text>
</comment>
<keyword evidence="5 6" id="KW-0472">Membrane</keyword>
<evidence type="ECO:0000256" key="5">
    <source>
        <dbReference type="ARBA" id="ARBA00023136"/>
    </source>
</evidence>
<evidence type="ECO:0000313" key="7">
    <source>
        <dbReference type="Proteomes" id="UP000694923"/>
    </source>
</evidence>
<reference evidence="8" key="1">
    <citation type="submission" date="2025-08" db="UniProtKB">
        <authorList>
            <consortium name="RefSeq"/>
        </authorList>
    </citation>
    <scope>IDENTIFICATION</scope>
</reference>
<feature type="transmembrane region" description="Helical" evidence="6">
    <location>
        <begin position="116"/>
        <end position="138"/>
    </location>
</feature>
<evidence type="ECO:0000256" key="1">
    <source>
        <dbReference type="ARBA" id="ARBA00004141"/>
    </source>
</evidence>
<keyword evidence="4 6" id="KW-1133">Transmembrane helix</keyword>
<dbReference type="Pfam" id="PF04515">
    <property type="entry name" value="Choline_transpo"/>
    <property type="match status" value="1"/>
</dbReference>
<dbReference type="Proteomes" id="UP000694923">
    <property type="component" value="Unplaced"/>
</dbReference>
<feature type="transmembrane region" description="Helical" evidence="6">
    <location>
        <begin position="89"/>
        <end position="110"/>
    </location>
</feature>
<keyword evidence="3 6" id="KW-0812">Transmembrane</keyword>
<sequence length="208" mass="23156">MTTEKKVTKETWMFQIKQHSNLMPVLNYAVFKASLKELIFTVINLRHSQNAYTATAINSTNFCTSAKDAFVILVENALRVAAINTVGDFMLFLGKVLIVCSTGLAGIMLLNYQQDYTVWVLPLIIVCLFAFLVAHCFLSIYEMVVDVLFLCFAIDTKYNDGSPGREFYMDKVLMEFVENSRKAMKEAGKGGVADARELKPMASGASSA</sequence>
<organism evidence="7 8">
    <name type="scientific">Galeopterus variegatus</name>
    <name type="common">Malayan flying lemur</name>
    <name type="synonym">Cynocephalus variegatus</name>
    <dbReference type="NCBI Taxonomy" id="482537"/>
    <lineage>
        <taxon>Eukaryota</taxon>
        <taxon>Metazoa</taxon>
        <taxon>Chordata</taxon>
        <taxon>Craniata</taxon>
        <taxon>Vertebrata</taxon>
        <taxon>Euteleostomi</taxon>
        <taxon>Mammalia</taxon>
        <taxon>Eutheria</taxon>
        <taxon>Euarchontoglires</taxon>
        <taxon>Dermoptera</taxon>
        <taxon>Cynocephalidae</taxon>
        <taxon>Galeopterus</taxon>
    </lineage>
</organism>